<dbReference type="Proteomes" id="UP000295270">
    <property type="component" value="Unassembled WGS sequence"/>
</dbReference>
<feature type="compositionally biased region" description="Basic residues" evidence="1">
    <location>
        <begin position="125"/>
        <end position="134"/>
    </location>
</feature>
<evidence type="ECO:0000256" key="2">
    <source>
        <dbReference type="SAM" id="SignalP"/>
    </source>
</evidence>
<dbReference type="RefSeq" id="WP_132037515.1">
    <property type="nucleotide sequence ID" value="NZ_QWDN01000009.1"/>
</dbReference>
<comment type="caution">
    <text evidence="4">The sequence shown here is derived from an EMBL/GenBank/DDBJ whole genome shotgun (WGS) entry which is preliminary data.</text>
</comment>
<keyword evidence="5" id="KW-1185">Reference proteome</keyword>
<feature type="compositionally biased region" description="Low complexity" evidence="1">
    <location>
        <begin position="62"/>
        <end position="93"/>
    </location>
</feature>
<dbReference type="EMBL" id="SLWA01000009">
    <property type="protein sequence ID" value="TCN53108.1"/>
    <property type="molecule type" value="Genomic_DNA"/>
</dbReference>
<feature type="region of interest" description="Disordered" evidence="1">
    <location>
        <begin position="27"/>
        <end position="134"/>
    </location>
</feature>
<gene>
    <name evidence="4" type="ORF">D0809_20815</name>
    <name evidence="3" type="ORF">EV142_10991</name>
</gene>
<protein>
    <submittedName>
        <fullName evidence="4">Uncharacterized protein</fullName>
    </submittedName>
</protein>
<evidence type="ECO:0000313" key="3">
    <source>
        <dbReference type="EMBL" id="TCN53108.1"/>
    </source>
</evidence>
<reference evidence="4 6" key="2">
    <citation type="journal article" date="2018" name="Syst. Appl. Microbiol.">
        <title>Flavobacterium circumlabens sp. nov. and Flavobacterium cupreum sp. nov., two psychrotrophic species isolated from Antarctic environmental samples.</title>
        <authorList>
            <person name="Kralova S."/>
            <person name="Busse H.J."/>
            <person name="Svec P."/>
            <person name="Maslanova I."/>
            <person name="Stankova E."/>
            <person name="Bartak M."/>
            <person name="Sedlacek I."/>
        </authorList>
    </citation>
    <scope>NUCLEOTIDE SEQUENCE [LARGE SCALE GENOMIC DNA]</scope>
    <source>
        <strain evidence="4 6">CCM 8828</strain>
    </source>
</reference>
<dbReference type="OrthoDB" id="1364460at2"/>
<dbReference type="PROSITE" id="PS51257">
    <property type="entry name" value="PROKAR_LIPOPROTEIN"/>
    <property type="match status" value="1"/>
</dbReference>
<feature type="compositionally biased region" description="Polar residues" evidence="1">
    <location>
        <begin position="31"/>
        <end position="48"/>
    </location>
</feature>
<dbReference type="AlphaFoldDB" id="A0A4Y7U7Y7"/>
<feature type="chain" id="PRO_5043204403" evidence="2">
    <location>
        <begin position="22"/>
        <end position="134"/>
    </location>
</feature>
<dbReference type="Proteomes" id="UP000298340">
    <property type="component" value="Unassembled WGS sequence"/>
</dbReference>
<organism evidence="4 6">
    <name type="scientific">Flavobacterium circumlabens</name>
    <dbReference type="NCBI Taxonomy" id="2133765"/>
    <lineage>
        <taxon>Bacteria</taxon>
        <taxon>Pseudomonadati</taxon>
        <taxon>Bacteroidota</taxon>
        <taxon>Flavobacteriia</taxon>
        <taxon>Flavobacteriales</taxon>
        <taxon>Flavobacteriaceae</taxon>
        <taxon>Flavobacterium</taxon>
    </lineage>
</organism>
<evidence type="ECO:0000313" key="5">
    <source>
        <dbReference type="Proteomes" id="UP000295270"/>
    </source>
</evidence>
<evidence type="ECO:0000313" key="6">
    <source>
        <dbReference type="Proteomes" id="UP000298340"/>
    </source>
</evidence>
<evidence type="ECO:0000313" key="4">
    <source>
        <dbReference type="EMBL" id="TEB42341.1"/>
    </source>
</evidence>
<dbReference type="EMBL" id="QWDN01000009">
    <property type="protein sequence ID" value="TEB42341.1"/>
    <property type="molecule type" value="Genomic_DNA"/>
</dbReference>
<keyword evidence="2" id="KW-0732">Signal</keyword>
<sequence>MKKFIKSIIMLGLILTGLLFSCKKQDGYSDEVQTTQTPVDTTNGTVSDSAGIHNTDANAPMTGAQAAGAQSTGSQSGVSSSGNTGSGNNNTKGTGTGSGPGPSAKDGSAYAPSSDPKNNVNRDTIKKKASKTQN</sequence>
<proteinExistence type="predicted"/>
<accession>A0A4Y7U7Y7</accession>
<reference evidence="3 5" key="1">
    <citation type="journal article" date="2015" name="Stand. Genomic Sci.">
        <title>Genomic Encyclopedia of Bacterial and Archaeal Type Strains, Phase III: the genomes of soil and plant-associated and newly described type strains.</title>
        <authorList>
            <person name="Whitman W.B."/>
            <person name="Woyke T."/>
            <person name="Klenk H.P."/>
            <person name="Zhou Y."/>
            <person name="Lilburn T.G."/>
            <person name="Beck B.J."/>
            <person name="De Vos P."/>
            <person name="Vandamme P."/>
            <person name="Eisen J.A."/>
            <person name="Garrity G."/>
            <person name="Hugenholtz P."/>
            <person name="Kyrpides N.C."/>
        </authorList>
    </citation>
    <scope>NUCLEOTIDE SEQUENCE [LARGE SCALE GENOMIC DNA]</scope>
    <source>
        <strain evidence="3 5">P5626</strain>
    </source>
</reference>
<feature type="signal peptide" evidence="2">
    <location>
        <begin position="1"/>
        <end position="21"/>
    </location>
</feature>
<evidence type="ECO:0000256" key="1">
    <source>
        <dbReference type="SAM" id="MobiDB-lite"/>
    </source>
</evidence>
<name>A0A4Y7U7Y7_9FLAO</name>
<reference evidence="3" key="3">
    <citation type="submission" date="2019-03" db="EMBL/GenBank/DDBJ databases">
        <authorList>
            <person name="Whitman W."/>
            <person name="Huntemann M."/>
            <person name="Clum A."/>
            <person name="Pillay M."/>
            <person name="Palaniappan K."/>
            <person name="Varghese N."/>
            <person name="Mikhailova N."/>
            <person name="Stamatis D."/>
            <person name="Reddy T."/>
            <person name="Daum C."/>
            <person name="Shapiro N."/>
            <person name="Ivanova N."/>
            <person name="Kyrpides N."/>
            <person name="Woyke T."/>
        </authorList>
    </citation>
    <scope>NUCLEOTIDE SEQUENCE</scope>
    <source>
        <strain evidence="3">P5626</strain>
    </source>
</reference>